<dbReference type="InterPro" id="IPR018253">
    <property type="entry name" value="DnaJ_domain_CS"/>
</dbReference>
<dbReference type="InterPro" id="IPR008971">
    <property type="entry name" value="HSP40/DnaJ_pept-bd"/>
</dbReference>
<dbReference type="RefSeq" id="WP_147149149.1">
    <property type="nucleotide sequence ID" value="NZ_BKAJ01000033.1"/>
</dbReference>
<dbReference type="Gene3D" id="2.60.260.20">
    <property type="entry name" value="Urease metallochaperone UreE, N-terminal domain"/>
    <property type="match status" value="2"/>
</dbReference>
<dbReference type="InterPro" id="IPR036869">
    <property type="entry name" value="J_dom_sf"/>
</dbReference>
<dbReference type="Proteomes" id="UP000321058">
    <property type="component" value="Unassembled WGS sequence"/>
</dbReference>
<dbReference type="InterPro" id="IPR001623">
    <property type="entry name" value="DnaJ_domain"/>
</dbReference>
<sequence>MADPYSVLGVPKTASEDDIRKAFRKLAKKHHPDLNPGDKAAEAKFKEISQANDILSDAEKRRRFDAGEIDATGQEMPPRGFYRDHAGGFGGAKYERSGGEEAFVDMGDIFSDMFGRARGGRAGPGGFSFRSGGAEGFDMGGMPVTYSLRVPFLAAARGGKQRVNLPDGKTLDIDIPEGTTDGQTLRLKGQGMPGAKGGPAGDAYVEIHVDPHAFFEPRDNDIHVELPVTPTEAVLGGRIRVPTVGGPVMLNVPAGSNTGTSLRLKGRGLLDRKSGQHGDQYVKLKVVMPDKPDDALKEFLEKWEAGRGYDPRQSMEQFT</sequence>
<keyword evidence="5" id="KW-1185">Reference proteome</keyword>
<dbReference type="PANTHER" id="PTHR43096:SF52">
    <property type="entry name" value="DNAJ HOMOLOG 1, MITOCHONDRIAL-RELATED"/>
    <property type="match status" value="1"/>
</dbReference>
<dbReference type="PRINTS" id="PR00625">
    <property type="entry name" value="JDOMAIN"/>
</dbReference>
<dbReference type="SUPFAM" id="SSF49493">
    <property type="entry name" value="HSP40/DnaJ peptide-binding domain"/>
    <property type="match status" value="2"/>
</dbReference>
<accession>A0A512N7T0</accession>
<dbReference type="OrthoDB" id="9779889at2"/>
<dbReference type="InterPro" id="IPR002939">
    <property type="entry name" value="DnaJ_C"/>
</dbReference>
<protein>
    <submittedName>
        <fullName evidence="4">Molecular chaperone DnaJ</fullName>
    </submittedName>
</protein>
<dbReference type="FunFam" id="2.60.260.20:FF:000013">
    <property type="entry name" value="DnaJ subfamily B member 11"/>
    <property type="match status" value="1"/>
</dbReference>
<dbReference type="GO" id="GO:0005737">
    <property type="term" value="C:cytoplasm"/>
    <property type="evidence" value="ECO:0007669"/>
    <property type="project" value="TreeGrafter"/>
</dbReference>
<evidence type="ECO:0000313" key="4">
    <source>
        <dbReference type="EMBL" id="GEP55046.1"/>
    </source>
</evidence>
<dbReference type="GO" id="GO:0042026">
    <property type="term" value="P:protein refolding"/>
    <property type="evidence" value="ECO:0007669"/>
    <property type="project" value="TreeGrafter"/>
</dbReference>
<gene>
    <name evidence="4" type="primary">dnaJ_1</name>
    <name evidence="4" type="ORF">RSO01_22120</name>
</gene>
<dbReference type="CDD" id="cd10747">
    <property type="entry name" value="DnaJ_C"/>
    <property type="match status" value="1"/>
</dbReference>
<feature type="domain" description="J" evidence="3">
    <location>
        <begin position="3"/>
        <end position="68"/>
    </location>
</feature>
<proteinExistence type="predicted"/>
<feature type="region of interest" description="Disordered" evidence="2">
    <location>
        <begin position="167"/>
        <end position="199"/>
    </location>
</feature>
<dbReference type="AlphaFoldDB" id="A0A512N7T0"/>
<dbReference type="EMBL" id="BKAJ01000033">
    <property type="protein sequence ID" value="GEP55046.1"/>
    <property type="molecule type" value="Genomic_DNA"/>
</dbReference>
<dbReference type="GO" id="GO:0051082">
    <property type="term" value="F:unfolded protein binding"/>
    <property type="evidence" value="ECO:0007669"/>
    <property type="project" value="InterPro"/>
</dbReference>
<dbReference type="SUPFAM" id="SSF46565">
    <property type="entry name" value="Chaperone J-domain"/>
    <property type="match status" value="1"/>
</dbReference>
<dbReference type="PANTHER" id="PTHR43096">
    <property type="entry name" value="DNAJ HOMOLOG 1, MITOCHONDRIAL-RELATED"/>
    <property type="match status" value="1"/>
</dbReference>
<dbReference type="SMART" id="SM00271">
    <property type="entry name" value="DnaJ"/>
    <property type="match status" value="1"/>
</dbReference>
<comment type="caution">
    <text evidence="4">The sequence shown here is derived from an EMBL/GenBank/DDBJ whole genome shotgun (WGS) entry which is preliminary data.</text>
</comment>
<evidence type="ECO:0000256" key="1">
    <source>
        <dbReference type="ARBA" id="ARBA00023186"/>
    </source>
</evidence>
<dbReference type="PROSITE" id="PS50076">
    <property type="entry name" value="DNAJ_2"/>
    <property type="match status" value="1"/>
</dbReference>
<dbReference type="PROSITE" id="PS00636">
    <property type="entry name" value="DNAJ_1"/>
    <property type="match status" value="1"/>
</dbReference>
<keyword evidence="1" id="KW-0143">Chaperone</keyword>
<dbReference type="Pfam" id="PF01556">
    <property type="entry name" value="DnaJ_C"/>
    <property type="match status" value="1"/>
</dbReference>
<name>A0A512N7T0_9HYPH</name>
<evidence type="ECO:0000256" key="2">
    <source>
        <dbReference type="SAM" id="MobiDB-lite"/>
    </source>
</evidence>
<dbReference type="Pfam" id="PF00226">
    <property type="entry name" value="DnaJ"/>
    <property type="match status" value="1"/>
</dbReference>
<dbReference type="CDD" id="cd06257">
    <property type="entry name" value="DnaJ"/>
    <property type="match status" value="1"/>
</dbReference>
<evidence type="ECO:0000313" key="5">
    <source>
        <dbReference type="Proteomes" id="UP000321058"/>
    </source>
</evidence>
<organism evidence="4 5">
    <name type="scientific">Reyranella soli</name>
    <dbReference type="NCBI Taxonomy" id="1230389"/>
    <lineage>
        <taxon>Bacteria</taxon>
        <taxon>Pseudomonadati</taxon>
        <taxon>Pseudomonadota</taxon>
        <taxon>Alphaproteobacteria</taxon>
        <taxon>Hyphomicrobiales</taxon>
        <taxon>Reyranellaceae</taxon>
        <taxon>Reyranella</taxon>
    </lineage>
</organism>
<reference evidence="4 5" key="1">
    <citation type="submission" date="2019-07" db="EMBL/GenBank/DDBJ databases">
        <title>Whole genome shotgun sequence of Reyranella soli NBRC 108950.</title>
        <authorList>
            <person name="Hosoyama A."/>
            <person name="Uohara A."/>
            <person name="Ohji S."/>
            <person name="Ichikawa N."/>
        </authorList>
    </citation>
    <scope>NUCLEOTIDE SEQUENCE [LARGE SCALE GENOMIC DNA]</scope>
    <source>
        <strain evidence="4 5">NBRC 108950</strain>
    </source>
</reference>
<evidence type="ECO:0000259" key="3">
    <source>
        <dbReference type="PROSITE" id="PS50076"/>
    </source>
</evidence>
<dbReference type="Gene3D" id="1.10.287.110">
    <property type="entry name" value="DnaJ domain"/>
    <property type="match status" value="1"/>
</dbReference>